<protein>
    <submittedName>
        <fullName evidence="4">Alpha tubulin suppressor</fullName>
    </submittedName>
</protein>
<name>A0A9W8ICR4_9FUNG</name>
<dbReference type="InterPro" id="IPR058923">
    <property type="entry name" value="RCC1-like_dom"/>
</dbReference>
<dbReference type="Pfam" id="PF25390">
    <property type="entry name" value="WD40_RLD"/>
    <property type="match status" value="1"/>
</dbReference>
<keyword evidence="5" id="KW-1185">Reference proteome</keyword>
<gene>
    <name evidence="4" type="primary">ATS1</name>
    <name evidence="4" type="ORF">GGH94_005856</name>
</gene>
<reference evidence="4" key="1">
    <citation type="submission" date="2022-07" db="EMBL/GenBank/DDBJ databases">
        <title>Phylogenomic reconstructions and comparative analyses of Kickxellomycotina fungi.</title>
        <authorList>
            <person name="Reynolds N.K."/>
            <person name="Stajich J.E."/>
            <person name="Barry K."/>
            <person name="Grigoriev I.V."/>
            <person name="Crous P."/>
            <person name="Smith M.E."/>
        </authorList>
    </citation>
    <scope>NUCLEOTIDE SEQUENCE</scope>
    <source>
        <strain evidence="4">RSA 476</strain>
    </source>
</reference>
<feature type="domain" description="RCC1-like" evidence="3">
    <location>
        <begin position="6"/>
        <end position="378"/>
    </location>
</feature>
<dbReference type="InterPro" id="IPR000408">
    <property type="entry name" value="Reg_chr_condens"/>
</dbReference>
<dbReference type="PANTHER" id="PTHR22870">
    <property type="entry name" value="REGULATOR OF CHROMOSOME CONDENSATION"/>
    <property type="match status" value="1"/>
</dbReference>
<organism evidence="4 5">
    <name type="scientific">Coemansia aciculifera</name>
    <dbReference type="NCBI Taxonomy" id="417176"/>
    <lineage>
        <taxon>Eukaryota</taxon>
        <taxon>Fungi</taxon>
        <taxon>Fungi incertae sedis</taxon>
        <taxon>Zoopagomycota</taxon>
        <taxon>Kickxellomycotina</taxon>
        <taxon>Kickxellomycetes</taxon>
        <taxon>Kickxellales</taxon>
        <taxon>Kickxellaceae</taxon>
        <taxon>Coemansia</taxon>
    </lineage>
</organism>
<keyword evidence="1" id="KW-0677">Repeat</keyword>
<evidence type="ECO:0000256" key="2">
    <source>
        <dbReference type="PROSITE-ProRule" id="PRU00235"/>
    </source>
</evidence>
<feature type="repeat" description="RCC1" evidence="2">
    <location>
        <begin position="63"/>
        <end position="115"/>
    </location>
</feature>
<dbReference type="EMBL" id="JANBUY010000345">
    <property type="protein sequence ID" value="KAJ2859879.1"/>
    <property type="molecule type" value="Genomic_DNA"/>
</dbReference>
<evidence type="ECO:0000256" key="1">
    <source>
        <dbReference type="ARBA" id="ARBA00022737"/>
    </source>
</evidence>
<feature type="repeat" description="RCC1" evidence="2">
    <location>
        <begin position="116"/>
        <end position="169"/>
    </location>
</feature>
<dbReference type="Proteomes" id="UP001140074">
    <property type="component" value="Unassembled WGS sequence"/>
</dbReference>
<dbReference type="PANTHER" id="PTHR22870:SF360">
    <property type="entry name" value="ULTRAVIOLET-B RECEPTOR UVR8"/>
    <property type="match status" value="1"/>
</dbReference>
<feature type="repeat" description="RCC1" evidence="2">
    <location>
        <begin position="279"/>
        <end position="328"/>
    </location>
</feature>
<feature type="repeat" description="RCC1" evidence="2">
    <location>
        <begin position="329"/>
        <end position="382"/>
    </location>
</feature>
<dbReference type="SUPFAM" id="SSF50985">
    <property type="entry name" value="RCC1/BLIP-II"/>
    <property type="match status" value="1"/>
</dbReference>
<sequence length="382" mass="40352">MVLIRALGSNSGGQLATGDMEDAHYLATTQFSQEGNVDGEDVRAKWRVQGGGNHAYAWTDNGPTLLACGSNADGELAMGDGVRGPVLCWTPVPFPGDFVRQVACGWSHTLLLNDLGQVFATGSGAFGQLGVGPLPKGATAKWVRVAASTGSVFVSVACGMRHSLALDKDGVVYGWGANRCGQLGIVPDRRSPNILAATPVEGLLPIAMIACGRSHSILIAQDYKTVYVAGQDKYAQCGPGSSQSGTWQTFQLPRAAVKLCSGWDFGAVLLEPDDKRLSNNVVMWGRADQGQLAHRVDGSYRRELGYVELPEVSDIACGSSHTVAMTAGGSVYMWGWNEHGNAGDPTLANVYSPLCTLDEQPAKIEHRAMGIGCGYGNSYIIS</sequence>
<comment type="caution">
    <text evidence="4">The sequence shown here is derived from an EMBL/GenBank/DDBJ whole genome shotgun (WGS) entry which is preliminary data.</text>
</comment>
<dbReference type="PROSITE" id="PS50012">
    <property type="entry name" value="RCC1_3"/>
    <property type="match status" value="5"/>
</dbReference>
<evidence type="ECO:0000259" key="3">
    <source>
        <dbReference type="Pfam" id="PF25390"/>
    </source>
</evidence>
<evidence type="ECO:0000313" key="4">
    <source>
        <dbReference type="EMBL" id="KAJ2859879.1"/>
    </source>
</evidence>
<feature type="repeat" description="RCC1" evidence="2">
    <location>
        <begin position="170"/>
        <end position="222"/>
    </location>
</feature>
<dbReference type="InterPro" id="IPR009091">
    <property type="entry name" value="RCC1/BLIP-II"/>
</dbReference>
<evidence type="ECO:0000313" key="5">
    <source>
        <dbReference type="Proteomes" id="UP001140074"/>
    </source>
</evidence>
<dbReference type="Gene3D" id="2.130.10.30">
    <property type="entry name" value="Regulator of chromosome condensation 1/beta-lactamase-inhibitor protein II"/>
    <property type="match status" value="2"/>
</dbReference>
<dbReference type="PROSITE" id="PS00626">
    <property type="entry name" value="RCC1_2"/>
    <property type="match status" value="4"/>
</dbReference>
<accession>A0A9W8ICR4</accession>
<proteinExistence type="predicted"/>
<dbReference type="PRINTS" id="PR00633">
    <property type="entry name" value="RCCNDNSATION"/>
</dbReference>
<dbReference type="AlphaFoldDB" id="A0A9W8ICR4"/>
<dbReference type="InterPro" id="IPR051210">
    <property type="entry name" value="Ub_ligase/GEF_domain"/>
</dbReference>